<dbReference type="GO" id="GO:0005829">
    <property type="term" value="C:cytosol"/>
    <property type="evidence" value="ECO:0007669"/>
    <property type="project" value="TreeGrafter"/>
</dbReference>
<dbReference type="Gene3D" id="3.40.980.10">
    <property type="entry name" value="MoaB/Mog-like domain"/>
    <property type="match status" value="1"/>
</dbReference>
<evidence type="ECO:0000256" key="1">
    <source>
        <dbReference type="SAM" id="MobiDB-lite"/>
    </source>
</evidence>
<gene>
    <name evidence="3" type="ORF">A6E15_13570</name>
</gene>
<keyword evidence="4" id="KW-1185">Reference proteome</keyword>
<feature type="region of interest" description="Disordered" evidence="1">
    <location>
        <begin position="165"/>
        <end position="188"/>
    </location>
</feature>
<dbReference type="AlphaFoldDB" id="A0A1S8AZ98"/>
<dbReference type="RefSeq" id="WP_076147034.1">
    <property type="nucleotide sequence ID" value="NZ_LWLN01000001.1"/>
</dbReference>
<accession>A0A1S8AZ98</accession>
<dbReference type="PIRSF" id="PIRSF006443">
    <property type="entry name" value="MoaB"/>
    <property type="match status" value="1"/>
</dbReference>
<dbReference type="GO" id="GO:0006777">
    <property type="term" value="P:Mo-molybdopterin cofactor biosynthetic process"/>
    <property type="evidence" value="ECO:0007669"/>
    <property type="project" value="InterPro"/>
</dbReference>
<protein>
    <submittedName>
        <fullName evidence="3">Molybdenum cofactor biosynthesis protein</fullName>
    </submittedName>
</protein>
<dbReference type="STRING" id="301967.A6E15_13570"/>
<evidence type="ECO:0000259" key="2">
    <source>
        <dbReference type="SMART" id="SM00852"/>
    </source>
</evidence>
<sequence length="188" mass="19527">MDETDADDAADTLCAGVITIASDRDLEKDAAGETVNDLLEADGHEVTVREHVKSDHDTVQSIVSRLLDRDDVDIVITAGATGVEPGDITIEAVEPLLEKELAAFSELVTVLGYERVGTAVVGTRTLAGVADGTPVFCLPGHVDATRLALEEIVLAEASTLVERAGYEASDADEEPTDANGAEPADGGA</sequence>
<evidence type="ECO:0000313" key="4">
    <source>
        <dbReference type="Proteomes" id="UP000189370"/>
    </source>
</evidence>
<evidence type="ECO:0000313" key="3">
    <source>
        <dbReference type="EMBL" id="OLZ41947.1"/>
    </source>
</evidence>
<comment type="caution">
    <text evidence="3">The sequence shown here is derived from an EMBL/GenBank/DDBJ whole genome shotgun (WGS) entry which is preliminary data.</text>
</comment>
<dbReference type="InterPro" id="IPR012245">
    <property type="entry name" value="MoaB"/>
</dbReference>
<feature type="domain" description="MoaB/Mog" evidence="2">
    <location>
        <begin position="16"/>
        <end position="160"/>
    </location>
</feature>
<dbReference type="PANTHER" id="PTHR43232:SF2">
    <property type="entry name" value="MOLYBDENUM COFACTOR BIOSYNTHESIS PROTEIN B"/>
    <property type="match status" value="1"/>
</dbReference>
<name>A0A1S8AZ98_9EURY</name>
<dbReference type="EMBL" id="LWLN01000001">
    <property type="protein sequence ID" value="OLZ41947.1"/>
    <property type="molecule type" value="Genomic_DNA"/>
</dbReference>
<dbReference type="SUPFAM" id="SSF53218">
    <property type="entry name" value="Molybdenum cofactor biosynthesis proteins"/>
    <property type="match status" value="1"/>
</dbReference>
<dbReference type="InterPro" id="IPR001453">
    <property type="entry name" value="MoaB/Mog_dom"/>
</dbReference>
<organism evidence="3 4">
    <name type="scientific">Natrinema saccharevitans</name>
    <dbReference type="NCBI Taxonomy" id="301967"/>
    <lineage>
        <taxon>Archaea</taxon>
        <taxon>Methanobacteriati</taxon>
        <taxon>Methanobacteriota</taxon>
        <taxon>Stenosarchaea group</taxon>
        <taxon>Halobacteria</taxon>
        <taxon>Halobacteriales</taxon>
        <taxon>Natrialbaceae</taxon>
        <taxon>Natrinema</taxon>
    </lineage>
</organism>
<dbReference type="InterPro" id="IPR036425">
    <property type="entry name" value="MoaB/Mog-like_dom_sf"/>
</dbReference>
<dbReference type="OrthoDB" id="205337at2157"/>
<dbReference type="Proteomes" id="UP000189370">
    <property type="component" value="Unassembled WGS sequence"/>
</dbReference>
<dbReference type="Pfam" id="PF00994">
    <property type="entry name" value="MoCF_biosynth"/>
    <property type="match status" value="1"/>
</dbReference>
<reference evidence="4" key="1">
    <citation type="submission" date="2016-04" db="EMBL/GenBank/DDBJ databases">
        <authorList>
            <person name="Chen S.-C."/>
            <person name="Lai M.-C."/>
        </authorList>
    </citation>
    <scope>NUCLEOTIDE SEQUENCE [LARGE SCALE GENOMIC DNA]</scope>
    <source>
        <strain evidence="4">AB14</strain>
    </source>
</reference>
<proteinExistence type="predicted"/>
<dbReference type="SMART" id="SM00852">
    <property type="entry name" value="MoCF_biosynth"/>
    <property type="match status" value="1"/>
</dbReference>
<dbReference type="PANTHER" id="PTHR43232">
    <property type="entry name" value="MOLYBDENUM COFACTOR BIOSYNTHESIS PROTEIN B"/>
    <property type="match status" value="1"/>
</dbReference>